<proteinExistence type="predicted"/>
<keyword evidence="4" id="KW-0805">Transcription regulation</keyword>
<dbReference type="Proteomes" id="UP001632038">
    <property type="component" value="Unassembled WGS sequence"/>
</dbReference>
<feature type="compositionally biased region" description="Basic residues" evidence="6">
    <location>
        <begin position="54"/>
        <end position="63"/>
    </location>
</feature>
<dbReference type="PANTHER" id="PTHR33304">
    <property type="match status" value="1"/>
</dbReference>
<dbReference type="EMBL" id="JAVIJP010000027">
    <property type="protein sequence ID" value="KAL3635314.1"/>
    <property type="molecule type" value="Genomic_DNA"/>
</dbReference>
<evidence type="ECO:0000313" key="9">
    <source>
        <dbReference type="Proteomes" id="UP001632038"/>
    </source>
</evidence>
<evidence type="ECO:0000259" key="7">
    <source>
        <dbReference type="Pfam" id="PF23121"/>
    </source>
</evidence>
<feature type="region of interest" description="Disordered" evidence="6">
    <location>
        <begin position="47"/>
        <end position="73"/>
    </location>
</feature>
<evidence type="ECO:0000256" key="3">
    <source>
        <dbReference type="ARBA" id="ARBA00022833"/>
    </source>
</evidence>
<reference evidence="9" key="1">
    <citation type="journal article" date="2024" name="IScience">
        <title>Strigolactones Initiate the Formation of Haustorium-like Structures in Castilleja.</title>
        <authorList>
            <person name="Buerger M."/>
            <person name="Peterson D."/>
            <person name="Chory J."/>
        </authorList>
    </citation>
    <scope>NUCLEOTIDE SEQUENCE [LARGE SCALE GENOMIC DNA]</scope>
</reference>
<evidence type="ECO:0000256" key="2">
    <source>
        <dbReference type="ARBA" id="ARBA00022771"/>
    </source>
</evidence>
<keyword evidence="5" id="KW-0804">Transcription</keyword>
<protein>
    <recommendedName>
        <fullName evidence="7">AIPP2-like SPOC-like domain-containing protein</fullName>
    </recommendedName>
</protein>
<evidence type="ECO:0000313" key="8">
    <source>
        <dbReference type="EMBL" id="KAL3635314.1"/>
    </source>
</evidence>
<dbReference type="PANTHER" id="PTHR33304:SF18">
    <property type="entry name" value="CHROMATIN REGULATOR PHD FAMILY-RELATED"/>
    <property type="match status" value="1"/>
</dbReference>
<organism evidence="8 9">
    <name type="scientific">Castilleja foliolosa</name>
    <dbReference type="NCBI Taxonomy" id="1961234"/>
    <lineage>
        <taxon>Eukaryota</taxon>
        <taxon>Viridiplantae</taxon>
        <taxon>Streptophyta</taxon>
        <taxon>Embryophyta</taxon>
        <taxon>Tracheophyta</taxon>
        <taxon>Spermatophyta</taxon>
        <taxon>Magnoliopsida</taxon>
        <taxon>eudicotyledons</taxon>
        <taxon>Gunneridae</taxon>
        <taxon>Pentapetalae</taxon>
        <taxon>asterids</taxon>
        <taxon>lamiids</taxon>
        <taxon>Lamiales</taxon>
        <taxon>Orobanchaceae</taxon>
        <taxon>Pedicularideae</taxon>
        <taxon>Castillejinae</taxon>
        <taxon>Castilleja</taxon>
    </lineage>
</organism>
<evidence type="ECO:0000256" key="6">
    <source>
        <dbReference type="SAM" id="MobiDB-lite"/>
    </source>
</evidence>
<dbReference type="Pfam" id="PF23121">
    <property type="entry name" value="SPOC_AIPP2"/>
    <property type="match status" value="1"/>
</dbReference>
<dbReference type="InterPro" id="IPR056280">
    <property type="entry name" value="AIPP2-like_SPOC"/>
</dbReference>
<sequence>MGESCLRCGDMVVGEMVYCFKCMQLAFRHSNPTNGEIIRNWLCPECESTDRSSSKKPKKRKHQKISEESDRSGGFEKNNNFLCSFAGSRARITNPGLFDSIGMRQEEEEFVTYAEPLIRSVWTGMFDMVSHDESNFRVMHDVQAFLSSKACKNVREVASLFRPVLRFEKVSRLNVWPKGFICRSGPTDDSIGVYFFPLLGNEENYDHLVFEMVRDDLAMRASLGDAELLVFASTVLPDRFWRFQGRLYLWGVFRGKRTTEDVY</sequence>
<dbReference type="AlphaFoldDB" id="A0ABD3D1Y8"/>
<keyword evidence="3" id="KW-0862">Zinc</keyword>
<gene>
    <name evidence="8" type="ORF">CASFOL_019861</name>
</gene>
<accession>A0ABD3D1Y8</accession>
<comment type="caution">
    <text evidence="8">The sequence shown here is derived from an EMBL/GenBank/DDBJ whole genome shotgun (WGS) entry which is preliminary data.</text>
</comment>
<evidence type="ECO:0000256" key="5">
    <source>
        <dbReference type="ARBA" id="ARBA00023163"/>
    </source>
</evidence>
<keyword evidence="2" id="KW-0863">Zinc-finger</keyword>
<dbReference type="InterPro" id="IPR049914">
    <property type="entry name" value="PHD1-3/5-6"/>
</dbReference>
<name>A0ABD3D1Y8_9LAMI</name>
<feature type="compositionally biased region" description="Basic and acidic residues" evidence="6">
    <location>
        <begin position="64"/>
        <end position="73"/>
    </location>
</feature>
<feature type="domain" description="AIPP2-like SPOC-like" evidence="7">
    <location>
        <begin position="122"/>
        <end position="253"/>
    </location>
</feature>
<keyword evidence="1" id="KW-0479">Metal-binding</keyword>
<dbReference type="GO" id="GO:0008270">
    <property type="term" value="F:zinc ion binding"/>
    <property type="evidence" value="ECO:0007669"/>
    <property type="project" value="UniProtKB-KW"/>
</dbReference>
<evidence type="ECO:0000256" key="4">
    <source>
        <dbReference type="ARBA" id="ARBA00023015"/>
    </source>
</evidence>
<keyword evidence="9" id="KW-1185">Reference proteome</keyword>
<evidence type="ECO:0000256" key="1">
    <source>
        <dbReference type="ARBA" id="ARBA00022723"/>
    </source>
</evidence>